<evidence type="ECO:0000256" key="7">
    <source>
        <dbReference type="SAM" id="Phobius"/>
    </source>
</evidence>
<feature type="transmembrane region" description="Helical" evidence="7">
    <location>
        <begin position="367"/>
        <end position="388"/>
    </location>
</feature>
<feature type="transmembrane region" description="Helical" evidence="7">
    <location>
        <begin position="206"/>
        <end position="227"/>
    </location>
</feature>
<evidence type="ECO:0000259" key="8">
    <source>
        <dbReference type="PROSITE" id="PS50850"/>
    </source>
</evidence>
<evidence type="ECO:0000256" key="1">
    <source>
        <dbReference type="ARBA" id="ARBA00004651"/>
    </source>
</evidence>
<dbReference type="InterPro" id="IPR036259">
    <property type="entry name" value="MFS_trans_sf"/>
</dbReference>
<evidence type="ECO:0000256" key="4">
    <source>
        <dbReference type="ARBA" id="ARBA00022692"/>
    </source>
</evidence>
<evidence type="ECO:0000313" key="10">
    <source>
        <dbReference type="Proteomes" id="UP001501204"/>
    </source>
</evidence>
<dbReference type="Gene3D" id="1.20.1250.20">
    <property type="entry name" value="MFS general substrate transporter like domains"/>
    <property type="match status" value="1"/>
</dbReference>
<accession>A0ABP4W3W0</accession>
<dbReference type="Proteomes" id="UP001501204">
    <property type="component" value="Unassembled WGS sequence"/>
</dbReference>
<comment type="subcellular location">
    <subcellularLocation>
        <location evidence="1">Cell membrane</location>
        <topology evidence="1">Multi-pass membrane protein</topology>
    </subcellularLocation>
</comment>
<dbReference type="Pfam" id="PF07690">
    <property type="entry name" value="MFS_1"/>
    <property type="match status" value="1"/>
</dbReference>
<evidence type="ECO:0000256" key="6">
    <source>
        <dbReference type="ARBA" id="ARBA00023136"/>
    </source>
</evidence>
<dbReference type="EMBL" id="BAAAOA010000005">
    <property type="protein sequence ID" value="GAA1746672.1"/>
    <property type="molecule type" value="Genomic_DNA"/>
</dbReference>
<feature type="transmembrane region" description="Helical" evidence="7">
    <location>
        <begin position="335"/>
        <end position="355"/>
    </location>
</feature>
<keyword evidence="10" id="KW-1185">Reference proteome</keyword>
<feature type="transmembrane region" description="Helical" evidence="7">
    <location>
        <begin position="97"/>
        <end position="119"/>
    </location>
</feature>
<keyword evidence="3" id="KW-1003">Cell membrane</keyword>
<dbReference type="InterPro" id="IPR011701">
    <property type="entry name" value="MFS"/>
</dbReference>
<gene>
    <name evidence="9" type="ORF">GCM10009767_01640</name>
</gene>
<feature type="transmembrane region" description="Helical" evidence="7">
    <location>
        <begin position="57"/>
        <end position="85"/>
    </location>
</feature>
<dbReference type="PANTHER" id="PTHR43045:SF2">
    <property type="entry name" value="INNER MEMBRANE METABOLITE TRANSPORT PROTEIN YHJE"/>
    <property type="match status" value="1"/>
</dbReference>
<keyword evidence="2" id="KW-0813">Transport</keyword>
<protein>
    <submittedName>
        <fullName evidence="9">MFS transporter</fullName>
    </submittedName>
</protein>
<reference evidence="10" key="1">
    <citation type="journal article" date="2019" name="Int. J. Syst. Evol. Microbiol.">
        <title>The Global Catalogue of Microorganisms (GCM) 10K type strain sequencing project: providing services to taxonomists for standard genome sequencing and annotation.</title>
        <authorList>
            <consortium name="The Broad Institute Genomics Platform"/>
            <consortium name="The Broad Institute Genome Sequencing Center for Infectious Disease"/>
            <person name="Wu L."/>
            <person name="Ma J."/>
        </authorList>
    </citation>
    <scope>NUCLEOTIDE SEQUENCE [LARGE SCALE GENOMIC DNA]</scope>
    <source>
        <strain evidence="10">JCM 14735</strain>
    </source>
</reference>
<feature type="transmembrane region" description="Helical" evidence="7">
    <location>
        <begin position="400"/>
        <end position="424"/>
    </location>
</feature>
<keyword evidence="4 7" id="KW-0812">Transmembrane</keyword>
<dbReference type="PROSITE" id="PS00216">
    <property type="entry name" value="SUGAR_TRANSPORT_1"/>
    <property type="match status" value="1"/>
</dbReference>
<organism evidence="9 10">
    <name type="scientific">Kocuria aegyptia</name>
    <dbReference type="NCBI Taxonomy" id="330943"/>
    <lineage>
        <taxon>Bacteria</taxon>
        <taxon>Bacillati</taxon>
        <taxon>Actinomycetota</taxon>
        <taxon>Actinomycetes</taxon>
        <taxon>Micrococcales</taxon>
        <taxon>Micrococcaceae</taxon>
        <taxon>Kocuria</taxon>
    </lineage>
</organism>
<dbReference type="SUPFAM" id="SSF103473">
    <property type="entry name" value="MFS general substrate transporter"/>
    <property type="match status" value="1"/>
</dbReference>
<dbReference type="PANTHER" id="PTHR43045">
    <property type="entry name" value="SHIKIMATE TRANSPORTER"/>
    <property type="match status" value="1"/>
</dbReference>
<feature type="transmembrane region" description="Helical" evidence="7">
    <location>
        <begin position="131"/>
        <end position="154"/>
    </location>
</feature>
<proteinExistence type="predicted"/>
<sequence>MRRDTHHPDTPAYHRVFVPAHCYNRGFSMSSSVTGQDATGASAPSLPLSERVPRSRVILASLVGTTIEFYDFYVYATAAVAVFPALFFTGEDETAKLLASMATFAAAFVARPIGSVIFGHFGDRIGRKATLIGALLTMGIATFLIGLLPTYYAIGLWAPLILTILRFCQGLGLGGEWSGAALLATEYAEEGKRARAAMWPQLGAPFGFILANGFFLLLTIVMGFVSVAEQGTDHPFLTWGWRVPFLASVVMVVVGLYVRFKLEETPVFQKALDQGEKVRTPLVEAFRGSWLQMIQGTFIMLATYMLFYLMTAWILSYGIGSPANGGLGIPYRDFLVLQLLAVLLFAAMVPVSGWVADRFGRRSSQLVITSVILLFGLSFGLLMDPAAVGTGEDVSTARVLFFLTIGMTLMGLTFGSMSAILPELFPTNVRYTGSGVAYNTASILGAAITPYVAVTLNASYGVGSVGLYLAFGAVLTLVALWFSPETKDVDMANVVTRR</sequence>
<feature type="transmembrane region" description="Helical" evidence="7">
    <location>
        <begin position="239"/>
        <end position="260"/>
    </location>
</feature>
<feature type="transmembrane region" description="Helical" evidence="7">
    <location>
        <begin position="436"/>
        <end position="454"/>
    </location>
</feature>
<keyword evidence="5 7" id="KW-1133">Transmembrane helix</keyword>
<name>A0ABP4W3W0_9MICC</name>
<evidence type="ECO:0000313" key="9">
    <source>
        <dbReference type="EMBL" id="GAA1746672.1"/>
    </source>
</evidence>
<dbReference type="CDD" id="cd17369">
    <property type="entry name" value="MFS_ShiA_like"/>
    <property type="match status" value="1"/>
</dbReference>
<keyword evidence="6 7" id="KW-0472">Membrane</keyword>
<evidence type="ECO:0000256" key="5">
    <source>
        <dbReference type="ARBA" id="ARBA00022989"/>
    </source>
</evidence>
<dbReference type="InterPro" id="IPR020846">
    <property type="entry name" value="MFS_dom"/>
</dbReference>
<dbReference type="InterPro" id="IPR005829">
    <property type="entry name" value="Sugar_transporter_CS"/>
</dbReference>
<feature type="transmembrane region" description="Helical" evidence="7">
    <location>
        <begin position="160"/>
        <end position="185"/>
    </location>
</feature>
<feature type="transmembrane region" description="Helical" evidence="7">
    <location>
        <begin position="297"/>
        <end position="315"/>
    </location>
</feature>
<dbReference type="PROSITE" id="PS50850">
    <property type="entry name" value="MFS"/>
    <property type="match status" value="1"/>
</dbReference>
<evidence type="ECO:0000256" key="2">
    <source>
        <dbReference type="ARBA" id="ARBA00022448"/>
    </source>
</evidence>
<evidence type="ECO:0000256" key="3">
    <source>
        <dbReference type="ARBA" id="ARBA00022475"/>
    </source>
</evidence>
<comment type="caution">
    <text evidence="9">The sequence shown here is derived from an EMBL/GenBank/DDBJ whole genome shotgun (WGS) entry which is preliminary data.</text>
</comment>
<feature type="transmembrane region" description="Helical" evidence="7">
    <location>
        <begin position="460"/>
        <end position="482"/>
    </location>
</feature>
<feature type="domain" description="Major facilitator superfamily (MFS) profile" evidence="8">
    <location>
        <begin position="57"/>
        <end position="487"/>
    </location>
</feature>